<dbReference type="EMBL" id="WPHG01000004">
    <property type="protein sequence ID" value="MVA98876.1"/>
    <property type="molecule type" value="Genomic_DNA"/>
</dbReference>
<reference evidence="1 2" key="1">
    <citation type="submission" date="2019-12" db="EMBL/GenBank/DDBJ databases">
        <title>Nitratireductor arenosus sp. nov., Isolated from sea sand, Jeju island, South Korea.</title>
        <authorList>
            <person name="Kim W."/>
        </authorList>
    </citation>
    <scope>NUCLEOTIDE SEQUENCE [LARGE SCALE GENOMIC DNA]</scope>
    <source>
        <strain evidence="1 2">CAU 1489</strain>
    </source>
</reference>
<gene>
    <name evidence="1" type="ORF">GN330_16635</name>
</gene>
<dbReference type="Proteomes" id="UP000463224">
    <property type="component" value="Unassembled WGS sequence"/>
</dbReference>
<evidence type="ECO:0000313" key="2">
    <source>
        <dbReference type="Proteomes" id="UP000463224"/>
    </source>
</evidence>
<keyword evidence="2" id="KW-1185">Reference proteome</keyword>
<comment type="caution">
    <text evidence="1">The sequence shown here is derived from an EMBL/GenBank/DDBJ whole genome shotgun (WGS) entry which is preliminary data.</text>
</comment>
<name>A0A844QFY5_9HYPH</name>
<proteinExistence type="predicted"/>
<accession>A0A844QFY5</accession>
<protein>
    <submittedName>
        <fullName evidence="1">Uncharacterized protein</fullName>
    </submittedName>
</protein>
<dbReference type="RefSeq" id="WP_156713853.1">
    <property type="nucleotide sequence ID" value="NZ_WPHG01000004.1"/>
</dbReference>
<dbReference type="AlphaFoldDB" id="A0A844QFY5"/>
<sequence length="65" mass="7252">MSNSNLVDLTIQVHHMTDRADLVSDTGETDDAVWLPLSQCEVLQRPNCMAVVTMPEWLAVERGLV</sequence>
<evidence type="ECO:0000313" key="1">
    <source>
        <dbReference type="EMBL" id="MVA98876.1"/>
    </source>
</evidence>
<organism evidence="1 2">
    <name type="scientific">Nitratireductor arenosus</name>
    <dbReference type="NCBI Taxonomy" id="2682096"/>
    <lineage>
        <taxon>Bacteria</taxon>
        <taxon>Pseudomonadati</taxon>
        <taxon>Pseudomonadota</taxon>
        <taxon>Alphaproteobacteria</taxon>
        <taxon>Hyphomicrobiales</taxon>
        <taxon>Phyllobacteriaceae</taxon>
        <taxon>Nitratireductor</taxon>
    </lineage>
</organism>